<proteinExistence type="predicted"/>
<keyword evidence="1" id="KW-1133">Transmembrane helix</keyword>
<dbReference type="AlphaFoldDB" id="A0A3A4A893"/>
<keyword evidence="3" id="KW-1185">Reference proteome</keyword>
<keyword evidence="1" id="KW-0472">Membrane</keyword>
<keyword evidence="1" id="KW-0812">Transmembrane</keyword>
<dbReference type="Proteomes" id="UP000265768">
    <property type="component" value="Unassembled WGS sequence"/>
</dbReference>
<protein>
    <recommendedName>
        <fullName evidence="4">DUF2812 domain-containing protein</fullName>
    </recommendedName>
</protein>
<dbReference type="RefSeq" id="WP_119930045.1">
    <property type="nucleotide sequence ID" value="NZ_QZEY01000016.1"/>
</dbReference>
<dbReference type="EMBL" id="QZEY01000016">
    <property type="protein sequence ID" value="RJL24189.1"/>
    <property type="molecule type" value="Genomic_DNA"/>
</dbReference>
<accession>A0A3A4A893</accession>
<sequence length="246" mass="27349">MSERYFQELAAGLAEAGMPGDRIRATVDELSGYLTESGGTPEEEFGPVAELVRELVPEAAPEKAGEPAEGARTWRWTADMLHDVEMLNRYGAQGWEVEGISRGKFVSTRDPERPQQWEYRRENVTSLNRARVHAELAPDGWEPCGRWIFVEYFKRPKAASVGPEAELSDPPEAPRRTFFMSRAYWVLLACVLALAVGGVVLTDLAGQGSNFKIGMIAGAVAAVAVAGVLMGVQSRRERRERRDRRR</sequence>
<name>A0A3A4A893_9ACTN</name>
<organism evidence="2 3">
    <name type="scientific">Bailinhaonella thermotolerans</name>
    <dbReference type="NCBI Taxonomy" id="1070861"/>
    <lineage>
        <taxon>Bacteria</taxon>
        <taxon>Bacillati</taxon>
        <taxon>Actinomycetota</taxon>
        <taxon>Actinomycetes</taxon>
        <taxon>Streptosporangiales</taxon>
        <taxon>Streptosporangiaceae</taxon>
        <taxon>Bailinhaonella</taxon>
    </lineage>
</organism>
<reference evidence="2 3" key="1">
    <citation type="submission" date="2018-09" db="EMBL/GenBank/DDBJ databases">
        <title>YIM 75507 draft genome.</title>
        <authorList>
            <person name="Tang S."/>
            <person name="Feng Y."/>
        </authorList>
    </citation>
    <scope>NUCLEOTIDE SEQUENCE [LARGE SCALE GENOMIC DNA]</scope>
    <source>
        <strain evidence="2 3">YIM 75507</strain>
    </source>
</reference>
<dbReference type="OrthoDB" id="4337585at2"/>
<evidence type="ECO:0000313" key="2">
    <source>
        <dbReference type="EMBL" id="RJL24189.1"/>
    </source>
</evidence>
<gene>
    <name evidence="2" type="ORF">D5H75_30580</name>
</gene>
<comment type="caution">
    <text evidence="2">The sequence shown here is derived from an EMBL/GenBank/DDBJ whole genome shotgun (WGS) entry which is preliminary data.</text>
</comment>
<evidence type="ECO:0000313" key="3">
    <source>
        <dbReference type="Proteomes" id="UP000265768"/>
    </source>
</evidence>
<feature type="transmembrane region" description="Helical" evidence="1">
    <location>
        <begin position="183"/>
        <end position="201"/>
    </location>
</feature>
<evidence type="ECO:0000256" key="1">
    <source>
        <dbReference type="SAM" id="Phobius"/>
    </source>
</evidence>
<feature type="transmembrane region" description="Helical" evidence="1">
    <location>
        <begin position="213"/>
        <end position="232"/>
    </location>
</feature>
<evidence type="ECO:0008006" key="4">
    <source>
        <dbReference type="Google" id="ProtNLM"/>
    </source>
</evidence>